<evidence type="ECO:0000313" key="2">
    <source>
        <dbReference type="Proteomes" id="UP000179807"/>
    </source>
</evidence>
<dbReference type="RefSeq" id="XP_068366508.1">
    <property type="nucleotide sequence ID" value="XM_068498986.1"/>
</dbReference>
<evidence type="ECO:0008006" key="3">
    <source>
        <dbReference type="Google" id="ProtNLM"/>
    </source>
</evidence>
<dbReference type="OrthoDB" id="166340at2759"/>
<dbReference type="VEuPathDB" id="TrichDB:TRFO_16462"/>
<accession>A0A1J4KUD5</accession>
<evidence type="ECO:0000313" key="1">
    <source>
        <dbReference type="EMBL" id="OHT13372.1"/>
    </source>
</evidence>
<proteinExistence type="predicted"/>
<dbReference type="PROSITE" id="PS51257">
    <property type="entry name" value="PROKAR_LIPOPROTEIN"/>
    <property type="match status" value="1"/>
</dbReference>
<sequence>MNEKRKANVALYTSFALLIVSCTLYSFELFNAITGLSFNKNYEYQKNKINLSTLSLPSSYIVHSDYLLPVHDQGNRGTCWAFSSIYLLEAQYRAQGIRSGYLEENEYLPFSVEAFVTLMSGLCNGNPNAFPCQNSPRTKNTSSGGWAEDLIDFTMAFKSIKKAAAPISICQYHDNKTQQFQCQNLERHIERNPVEFSIESYHFRSGLKGIKRLLFRAERPVVFSLPMPYHRYWFSCENNLVKNDQVCKEKLFKNNNMSVGFHDYGVFKFSDTGLVHFPFPETVPGGGHAVSLVGYNDNFVVRKASDISGLPVVKGGLILRNSWGPRGHSYEYLMGKISDDQEALICPNEGDSTRWNPVSAECISKYKNISYCRGDKLICINETHCQVNSTYALLSDGKSNRPIVLNNTFNTPIARVVKVDGNNISLMNIETVPFPFLVYAFNKVHKVNNTDPRCGYLFLSYKTFKQLQHFSGVNSCEISAADIELKFEKVSYPRSGKWRDYSHVLKSMRHFNKLKIKSPFEPIPRESPEPFFERQSNV</sequence>
<dbReference type="CDD" id="cd02619">
    <property type="entry name" value="Peptidase_C1"/>
    <property type="match status" value="1"/>
</dbReference>
<dbReference type="Proteomes" id="UP000179807">
    <property type="component" value="Unassembled WGS sequence"/>
</dbReference>
<dbReference type="PANTHER" id="PTHR35899">
    <property type="entry name" value="PAPAIN FAMILY CYSTEINE PROTEASE DOMAIN CONTAINING PROTEIN"/>
    <property type="match status" value="1"/>
</dbReference>
<keyword evidence="2" id="KW-1185">Reference proteome</keyword>
<dbReference type="Gene3D" id="3.90.70.10">
    <property type="entry name" value="Cysteine proteinases"/>
    <property type="match status" value="1"/>
</dbReference>
<dbReference type="InterPro" id="IPR038765">
    <property type="entry name" value="Papain-like_cys_pep_sf"/>
</dbReference>
<comment type="caution">
    <text evidence="1">The sequence shown here is derived from an EMBL/GenBank/DDBJ whole genome shotgun (WGS) entry which is preliminary data.</text>
</comment>
<reference evidence="1" key="1">
    <citation type="submission" date="2016-10" db="EMBL/GenBank/DDBJ databases">
        <authorList>
            <person name="Benchimol M."/>
            <person name="Almeida L.G."/>
            <person name="Vasconcelos A.T."/>
            <person name="Perreira-Neves A."/>
            <person name="Rosa I.A."/>
            <person name="Tasca T."/>
            <person name="Bogo M.R."/>
            <person name="de Souza W."/>
        </authorList>
    </citation>
    <scope>NUCLEOTIDE SEQUENCE [LARGE SCALE GENOMIC DNA]</scope>
    <source>
        <strain evidence="1">K</strain>
    </source>
</reference>
<dbReference type="InterPro" id="IPR000169">
    <property type="entry name" value="Pept_cys_AS"/>
</dbReference>
<name>A0A1J4KUD5_9EUKA</name>
<gene>
    <name evidence="1" type="ORF">TRFO_16462</name>
</gene>
<dbReference type="AlphaFoldDB" id="A0A1J4KUD5"/>
<dbReference type="GeneID" id="94833690"/>
<protein>
    <recommendedName>
        <fullName evidence="3">Peptidase C1A papain C-terminal domain-containing protein</fullName>
    </recommendedName>
</protein>
<dbReference type="EMBL" id="MLAK01000533">
    <property type="protein sequence ID" value="OHT13372.1"/>
    <property type="molecule type" value="Genomic_DNA"/>
</dbReference>
<dbReference type="PANTHER" id="PTHR35899:SF1">
    <property type="entry name" value="PEPTIDASE C1A PAPAIN C-TERMINAL DOMAIN-CONTAINING PROTEIN"/>
    <property type="match status" value="1"/>
</dbReference>
<dbReference type="SUPFAM" id="SSF54001">
    <property type="entry name" value="Cysteine proteinases"/>
    <property type="match status" value="1"/>
</dbReference>
<dbReference type="PROSITE" id="PS00139">
    <property type="entry name" value="THIOL_PROTEASE_CYS"/>
    <property type="match status" value="1"/>
</dbReference>
<organism evidence="1 2">
    <name type="scientific">Tritrichomonas foetus</name>
    <dbReference type="NCBI Taxonomy" id="1144522"/>
    <lineage>
        <taxon>Eukaryota</taxon>
        <taxon>Metamonada</taxon>
        <taxon>Parabasalia</taxon>
        <taxon>Tritrichomonadida</taxon>
        <taxon>Tritrichomonadidae</taxon>
        <taxon>Tritrichomonas</taxon>
    </lineage>
</organism>